<evidence type="ECO:0000313" key="2">
    <source>
        <dbReference type="Proteomes" id="UP000231994"/>
    </source>
</evidence>
<dbReference type="InterPro" id="IPR029045">
    <property type="entry name" value="ClpP/crotonase-like_dom_sf"/>
</dbReference>
<dbReference type="SUPFAM" id="SSF52096">
    <property type="entry name" value="ClpP/crotonase"/>
    <property type="match status" value="1"/>
</dbReference>
<name>A0ABC8CRF5_CORST</name>
<dbReference type="Proteomes" id="UP000231994">
    <property type="component" value="Chromosome"/>
</dbReference>
<organism evidence="1 2">
    <name type="scientific">Corynebacterium striatum</name>
    <dbReference type="NCBI Taxonomy" id="43770"/>
    <lineage>
        <taxon>Bacteria</taxon>
        <taxon>Bacillati</taxon>
        <taxon>Actinomycetota</taxon>
        <taxon>Actinomycetes</taxon>
        <taxon>Mycobacteriales</taxon>
        <taxon>Corynebacteriaceae</taxon>
        <taxon>Corynebacterium</taxon>
    </lineage>
</organism>
<dbReference type="Gene3D" id="3.90.226.10">
    <property type="entry name" value="2-enoyl-CoA Hydratase, Chain A, domain 1"/>
    <property type="match status" value="1"/>
</dbReference>
<evidence type="ECO:0000313" key="1">
    <source>
        <dbReference type="EMBL" id="ATZ09663.1"/>
    </source>
</evidence>
<gene>
    <name evidence="1" type="ORF">A9D01_13790</name>
</gene>
<accession>A0ABC8CRF5</accession>
<reference evidence="1 2" key="1">
    <citation type="submission" date="2017-11" db="EMBL/GenBank/DDBJ databases">
        <title>Whole genome sequencing of cultured pathogen.</title>
        <authorList>
            <person name="Hoffmann M."/>
            <person name="Sanchez M."/>
            <person name="Timme R."/>
            <person name="Nudel K."/>
            <person name="Bry L."/>
        </authorList>
    </citation>
    <scope>NUCLEOTIDE SEQUENCE [LARGE SCALE GENOMIC DNA]</scope>
    <source>
        <strain evidence="1 2">216</strain>
    </source>
</reference>
<proteinExistence type="predicted"/>
<dbReference type="AlphaFoldDB" id="A0ABC8CRF5"/>
<sequence length="98" mass="10821">MHWFQVFRPLLFPCLPHAKVQLPAQTLQLHLLAMSLGRHRALQLALLQDRMSVEEAVGAGVVAKQGARGEALGALPDRLVWEEDPNTAYSPPTSTRKA</sequence>
<dbReference type="EMBL" id="CP024932">
    <property type="protein sequence ID" value="ATZ09663.1"/>
    <property type="molecule type" value="Genomic_DNA"/>
</dbReference>
<protein>
    <submittedName>
        <fullName evidence="1">Enoyl-CoA hydratase/isomerase family protein</fullName>
    </submittedName>
</protein>